<evidence type="ECO:0000259" key="3">
    <source>
        <dbReference type="Pfam" id="PF02994"/>
    </source>
</evidence>
<proteinExistence type="predicted"/>
<dbReference type="Pfam" id="PF02994">
    <property type="entry name" value="Transposase_22"/>
    <property type="match status" value="1"/>
</dbReference>
<dbReference type="InterPro" id="IPR043636">
    <property type="entry name" value="L1_RRM_dom"/>
</dbReference>
<dbReference type="STRING" id="48699.ENSPLAP00000000496"/>
<dbReference type="PANTHER" id="PTHR11505">
    <property type="entry name" value="L1 TRANSPOSABLE ELEMENT-RELATED"/>
    <property type="match status" value="1"/>
</dbReference>
<dbReference type="Ensembl" id="ENSPLAT00000016334.1">
    <property type="protein sequence ID" value="ENSPLAP00000000496.1"/>
    <property type="gene ID" value="ENSPLAG00000001327.1"/>
</dbReference>
<keyword evidence="5" id="KW-1185">Reference proteome</keyword>
<name>A0A3B3TJJ4_9TELE</name>
<dbReference type="AlphaFoldDB" id="A0A3B3TJJ4"/>
<dbReference type="GeneTree" id="ENSGT00940000177361"/>
<dbReference type="InterPro" id="IPR004244">
    <property type="entry name" value="Transposase_22"/>
</dbReference>
<dbReference type="Gene3D" id="3.30.70.1820">
    <property type="entry name" value="L1 transposable element, RRM domain"/>
    <property type="match status" value="1"/>
</dbReference>
<protein>
    <recommendedName>
        <fullName evidence="3">L1 transposable element RRM domain-containing protein</fullName>
    </recommendedName>
</protein>
<evidence type="ECO:0000256" key="2">
    <source>
        <dbReference type="SAM" id="MobiDB-lite"/>
    </source>
</evidence>
<dbReference type="Gene3D" id="1.20.5.340">
    <property type="match status" value="1"/>
</dbReference>
<dbReference type="Proteomes" id="UP000261500">
    <property type="component" value="Unplaced"/>
</dbReference>
<evidence type="ECO:0000256" key="1">
    <source>
        <dbReference type="SAM" id="Coils"/>
    </source>
</evidence>
<evidence type="ECO:0000313" key="5">
    <source>
        <dbReference type="Proteomes" id="UP000261500"/>
    </source>
</evidence>
<evidence type="ECO:0000313" key="4">
    <source>
        <dbReference type="Ensembl" id="ENSPLAP00000000496.1"/>
    </source>
</evidence>
<feature type="domain" description="L1 transposable element RRM" evidence="3">
    <location>
        <begin position="136"/>
        <end position="220"/>
    </location>
</feature>
<reference evidence="4" key="1">
    <citation type="submission" date="2025-08" db="UniProtKB">
        <authorList>
            <consortium name="Ensembl"/>
        </authorList>
    </citation>
    <scope>IDENTIFICATION</scope>
</reference>
<reference evidence="4" key="2">
    <citation type="submission" date="2025-09" db="UniProtKB">
        <authorList>
            <consortium name="Ensembl"/>
        </authorList>
    </citation>
    <scope>IDENTIFICATION</scope>
</reference>
<organism evidence="4 5">
    <name type="scientific">Poecilia latipinna</name>
    <name type="common">sailfin molly</name>
    <dbReference type="NCBI Taxonomy" id="48699"/>
    <lineage>
        <taxon>Eukaryota</taxon>
        <taxon>Metazoa</taxon>
        <taxon>Chordata</taxon>
        <taxon>Craniata</taxon>
        <taxon>Vertebrata</taxon>
        <taxon>Euteleostomi</taxon>
        <taxon>Actinopterygii</taxon>
        <taxon>Neopterygii</taxon>
        <taxon>Teleostei</taxon>
        <taxon>Neoteleostei</taxon>
        <taxon>Acanthomorphata</taxon>
        <taxon>Ovalentaria</taxon>
        <taxon>Atherinomorphae</taxon>
        <taxon>Cyprinodontiformes</taxon>
        <taxon>Poeciliidae</taxon>
        <taxon>Poeciliinae</taxon>
        <taxon>Poecilia</taxon>
    </lineage>
</organism>
<sequence>MNRGKNSRLKNTPGPKIDQMMMSNSRANEANGANANTSMETPAGTGTDPSIINEIRIMNHQDKIQQVGADVTTIKDCLDSLKSDVVGLNSRIGEAENRVSQLEDENAALAANTAELKSKVALLEDRIQYQENYSRRNNLRIKGIPERSEKGNNALECVMDVLRSQLPQDQNADQIVVERWAKHVSRTRHILVRFLRFADKEKIRLRAREIGSFQWRGNKLEFFPDFTKEVQEKRNKFFEVRRMCRAKGLKYTTQCFGSPLVRTQRQQKR</sequence>
<feature type="coiled-coil region" evidence="1">
    <location>
        <begin position="78"/>
        <end position="126"/>
    </location>
</feature>
<accession>A0A3B3TJJ4</accession>
<keyword evidence="1" id="KW-0175">Coiled coil</keyword>
<feature type="region of interest" description="Disordered" evidence="2">
    <location>
        <begin position="1"/>
        <end position="20"/>
    </location>
</feature>